<proteinExistence type="predicted"/>
<gene>
    <name evidence="3" type="ORF">SVIM_LOCUS186755</name>
</gene>
<name>A0A6N2L6W3_SALVM</name>
<dbReference type="PANTHER" id="PTHR33463">
    <property type="entry name" value="NB-ARC DOMAIN-CONTAINING PROTEIN-RELATED"/>
    <property type="match status" value="1"/>
</dbReference>
<dbReference type="SUPFAM" id="SSF52047">
    <property type="entry name" value="RNI-like"/>
    <property type="match status" value="1"/>
</dbReference>
<dbReference type="EMBL" id="CAADRP010001136">
    <property type="protein sequence ID" value="VFU36647.1"/>
    <property type="molecule type" value="Genomic_DNA"/>
</dbReference>
<organism evidence="3">
    <name type="scientific">Salix viminalis</name>
    <name type="common">Common osier</name>
    <name type="synonym">Basket willow</name>
    <dbReference type="NCBI Taxonomy" id="40686"/>
    <lineage>
        <taxon>Eukaryota</taxon>
        <taxon>Viridiplantae</taxon>
        <taxon>Streptophyta</taxon>
        <taxon>Embryophyta</taxon>
        <taxon>Tracheophyta</taxon>
        <taxon>Spermatophyta</taxon>
        <taxon>Magnoliopsida</taxon>
        <taxon>eudicotyledons</taxon>
        <taxon>Gunneridae</taxon>
        <taxon>Pentapetalae</taxon>
        <taxon>rosids</taxon>
        <taxon>fabids</taxon>
        <taxon>Malpighiales</taxon>
        <taxon>Salicaceae</taxon>
        <taxon>Saliceae</taxon>
        <taxon>Salix</taxon>
    </lineage>
</organism>
<sequence>MDAGSIGNVLPLKYWLSSCNRMGSLVSSSWFYFAPLPQPSPSYNSIFSALKLLSCSNRKSMKKLFLLVLLPYLVNLEEIRVDDCEKMEEIIGGTRSDEEGAIGEESSELKLPKLRRLHLVNLPELKISKCNSMEIMVLSSWMCPINLEEISVEKCEKMEVITGRTRSDEEGVMGEESSETPKVNKTAFGKITRMEKHL</sequence>
<evidence type="ECO:0000256" key="1">
    <source>
        <dbReference type="ARBA" id="ARBA00022821"/>
    </source>
</evidence>
<evidence type="ECO:0000259" key="2">
    <source>
        <dbReference type="Pfam" id="PF23247"/>
    </source>
</evidence>
<protein>
    <recommendedName>
        <fullName evidence="2">Disease resistance protein At4g27190-like leucine-rich repeats domain-containing protein</fullName>
    </recommendedName>
</protein>
<dbReference type="InterPro" id="IPR050905">
    <property type="entry name" value="Plant_NBS-LRR"/>
</dbReference>
<dbReference type="InterPro" id="IPR057135">
    <property type="entry name" value="At4g27190-like_LRR"/>
</dbReference>
<dbReference type="Pfam" id="PF23247">
    <property type="entry name" value="LRR_RPS2"/>
    <property type="match status" value="1"/>
</dbReference>
<accession>A0A6N2L6W3</accession>
<dbReference type="AlphaFoldDB" id="A0A6N2L6W3"/>
<keyword evidence="1" id="KW-0611">Plant defense</keyword>
<evidence type="ECO:0000313" key="3">
    <source>
        <dbReference type="EMBL" id="VFU36647.1"/>
    </source>
</evidence>
<reference evidence="3" key="1">
    <citation type="submission" date="2019-03" db="EMBL/GenBank/DDBJ databases">
        <authorList>
            <person name="Mank J."/>
            <person name="Almeida P."/>
        </authorList>
    </citation>
    <scope>NUCLEOTIDE SEQUENCE</scope>
    <source>
        <strain evidence="3">78183</strain>
    </source>
</reference>
<dbReference type="PANTHER" id="PTHR33463:SF187">
    <property type="entry name" value="AND NB-ARC DOMAIN DISEASE RESISTANCE PROTEIN, PUTATIVE-RELATED"/>
    <property type="match status" value="1"/>
</dbReference>
<feature type="domain" description="Disease resistance protein At4g27190-like leucine-rich repeats" evidence="2">
    <location>
        <begin position="42"/>
        <end position="126"/>
    </location>
</feature>